<dbReference type="PANTHER" id="PTHR31707">
    <property type="entry name" value="PECTINESTERASE"/>
    <property type="match status" value="1"/>
</dbReference>
<feature type="domain" description="Pectinesterase inhibitor" evidence="14">
    <location>
        <begin position="31"/>
        <end position="177"/>
    </location>
</feature>
<dbReference type="SUPFAM" id="SSF101148">
    <property type="entry name" value="Plant invertase/pectin methylesterase inhibitor"/>
    <property type="match status" value="1"/>
</dbReference>
<comment type="similarity">
    <text evidence="3">In the N-terminal section; belongs to the PMEI family.</text>
</comment>
<keyword evidence="13" id="KW-0732">Signal</keyword>
<proteinExistence type="inferred from homology"/>
<protein>
    <recommendedName>
        <fullName evidence="5 13">Pectinesterase</fullName>
        <ecNumber evidence="5 13">3.1.1.11</ecNumber>
    </recommendedName>
</protein>
<sequence length="548" mass="60474">MGYQQNKARAVVAAALVVACMAAGVAAADEMHQEIIGDMCDATGMGKDCKKGNITEAKKVIEKEFDVAVEELKIAIKNTTLYKELEKDYMTKEALGVCERVLNDAIEEIRSSLERVSQYEAGQVDNVLDEVKIWLSAAITYKDTCFDAFAKTEGESGAKVREMLKTSGEMMSKGFAMVIDFKNTYESVKKDLGNLVNSIKAPRQLLVGESIPDFIKGHARKLVENPKIALNPNVVVAQDGSGQFKTITEAVQSVPPKNKTPYVILVKEGLYNEYVEIPKKVDEVILIGEGPLKTRITGNKCFSNGVQTYDSATLIVNGRGFIAKDIGIENTAGPSGHQAVAVRASGDLGIFFNVHMDGYQDTLYSHVHRQLFRECRISGTVDFIFGNAISVFQKCELVVRKPNPNQACMVTAQGRNEKNLTGIIIIQGCNFTAEQDYLDAQPPFKSYLGRPWKVLARTVIMNSNIEAFISPDGWSPWEGTIGLDTLFYVEYNNTGPGSDLSKRVTWPGIKQFANDEEAKPWTPLVHFVDDGWILDSGVPFAPEFFKLD</sequence>
<dbReference type="GO" id="GO:0045490">
    <property type="term" value="P:pectin catabolic process"/>
    <property type="evidence" value="ECO:0007669"/>
    <property type="project" value="UniProtKB-UniRule"/>
</dbReference>
<evidence type="ECO:0000256" key="10">
    <source>
        <dbReference type="ARBA" id="ARBA00023316"/>
    </source>
</evidence>
<comment type="subcellular location">
    <subcellularLocation>
        <location evidence="1">Secreted</location>
        <location evidence="1">Cell wall</location>
    </subcellularLocation>
</comment>
<gene>
    <name evidence="15" type="ORF">SASPL_105228</name>
</gene>
<evidence type="ECO:0000256" key="11">
    <source>
        <dbReference type="ARBA" id="ARBA00047928"/>
    </source>
</evidence>
<evidence type="ECO:0000256" key="3">
    <source>
        <dbReference type="ARBA" id="ARBA00006027"/>
    </source>
</evidence>
<feature type="chain" id="PRO_5036519015" description="Pectinesterase" evidence="13">
    <location>
        <begin position="28"/>
        <end position="548"/>
    </location>
</feature>
<organism evidence="15">
    <name type="scientific">Salvia splendens</name>
    <name type="common">Scarlet sage</name>
    <dbReference type="NCBI Taxonomy" id="180675"/>
    <lineage>
        <taxon>Eukaryota</taxon>
        <taxon>Viridiplantae</taxon>
        <taxon>Streptophyta</taxon>
        <taxon>Embryophyta</taxon>
        <taxon>Tracheophyta</taxon>
        <taxon>Spermatophyta</taxon>
        <taxon>Magnoliopsida</taxon>
        <taxon>eudicotyledons</taxon>
        <taxon>Gunneridae</taxon>
        <taxon>Pentapetalae</taxon>
        <taxon>asterids</taxon>
        <taxon>lamiids</taxon>
        <taxon>Lamiales</taxon>
        <taxon>Lamiaceae</taxon>
        <taxon>Nepetoideae</taxon>
        <taxon>Mentheae</taxon>
        <taxon>Salviinae</taxon>
        <taxon>Salvia</taxon>
        <taxon>Salvia subgen. Calosphace</taxon>
        <taxon>core Calosphace</taxon>
    </lineage>
</organism>
<reference evidence="15" key="1">
    <citation type="submission" date="2018-01" db="EMBL/GenBank/DDBJ databases">
        <authorList>
            <person name="Mao J.F."/>
        </authorList>
    </citation>
    <scope>NUCLEOTIDE SEQUENCE</scope>
    <source>
        <strain evidence="15">Huo1</strain>
        <tissue evidence="15">Leaf</tissue>
    </source>
</reference>
<dbReference type="GO" id="GO:0004857">
    <property type="term" value="F:enzyme inhibitor activity"/>
    <property type="evidence" value="ECO:0007669"/>
    <property type="project" value="InterPro"/>
</dbReference>
<dbReference type="Pfam" id="PF04043">
    <property type="entry name" value="PMEI"/>
    <property type="match status" value="1"/>
</dbReference>
<dbReference type="InterPro" id="IPR035513">
    <property type="entry name" value="Invertase/methylesterase_inhib"/>
</dbReference>
<dbReference type="GO" id="GO:0030599">
    <property type="term" value="F:pectinesterase activity"/>
    <property type="evidence" value="ECO:0007669"/>
    <property type="project" value="UniProtKB-UniRule"/>
</dbReference>
<keyword evidence="8 13" id="KW-0378">Hydrolase</keyword>
<evidence type="ECO:0000256" key="9">
    <source>
        <dbReference type="ARBA" id="ARBA00023085"/>
    </source>
</evidence>
<dbReference type="EMBL" id="PNBA02000002">
    <property type="protein sequence ID" value="KAG6433613.1"/>
    <property type="molecule type" value="Genomic_DNA"/>
</dbReference>
<dbReference type="InterPro" id="IPR000070">
    <property type="entry name" value="Pectinesterase_cat"/>
</dbReference>
<dbReference type="PROSITE" id="PS51257">
    <property type="entry name" value="PROKAR_LIPOPROTEIN"/>
    <property type="match status" value="1"/>
</dbReference>
<keyword evidence="9 13" id="KW-0063">Aspartyl esterase</keyword>
<dbReference type="NCBIfam" id="TIGR01614">
    <property type="entry name" value="PME_inhib"/>
    <property type="match status" value="1"/>
</dbReference>
<keyword evidence="10" id="KW-0961">Cell wall biogenesis/degradation</keyword>
<dbReference type="AlphaFoldDB" id="A0A8X8YIW1"/>
<evidence type="ECO:0000256" key="1">
    <source>
        <dbReference type="ARBA" id="ARBA00004191"/>
    </source>
</evidence>
<keyword evidence="7" id="KW-0964">Secreted</keyword>
<dbReference type="InterPro" id="IPR012334">
    <property type="entry name" value="Pectin_lyas_fold"/>
</dbReference>
<comment type="pathway">
    <text evidence="2 13">Glycan metabolism; pectin degradation; 2-dehydro-3-deoxy-D-gluconate from pectin: step 1/5.</text>
</comment>
<evidence type="ECO:0000256" key="13">
    <source>
        <dbReference type="RuleBase" id="RU000589"/>
    </source>
</evidence>
<feature type="active site" evidence="12">
    <location>
        <position position="382"/>
    </location>
</feature>
<feature type="signal peptide" evidence="13">
    <location>
        <begin position="1"/>
        <end position="27"/>
    </location>
</feature>
<reference evidence="15" key="2">
    <citation type="submission" date="2020-08" db="EMBL/GenBank/DDBJ databases">
        <title>Plant Genome Project.</title>
        <authorList>
            <person name="Zhang R.-G."/>
        </authorList>
    </citation>
    <scope>NUCLEOTIDE SEQUENCE</scope>
    <source>
        <strain evidence="15">Huo1</strain>
        <tissue evidence="15">Leaf</tissue>
    </source>
</reference>
<dbReference type="PROSITE" id="PS00503">
    <property type="entry name" value="PECTINESTERASE_2"/>
    <property type="match status" value="1"/>
</dbReference>
<dbReference type="Gene3D" id="2.160.20.10">
    <property type="entry name" value="Single-stranded right-handed beta-helix, Pectin lyase-like"/>
    <property type="match status" value="1"/>
</dbReference>
<comment type="caution">
    <text evidence="15">The sequence shown here is derived from an EMBL/GenBank/DDBJ whole genome shotgun (WGS) entry which is preliminary data.</text>
</comment>
<evidence type="ECO:0000256" key="7">
    <source>
        <dbReference type="ARBA" id="ARBA00022525"/>
    </source>
</evidence>
<dbReference type="Proteomes" id="UP000298416">
    <property type="component" value="Unassembled WGS sequence"/>
</dbReference>
<dbReference type="InterPro" id="IPR006501">
    <property type="entry name" value="Pectinesterase_inhib_dom"/>
</dbReference>
<dbReference type="InterPro" id="IPR033131">
    <property type="entry name" value="Pectinesterase_Asp_AS"/>
</dbReference>
<evidence type="ECO:0000313" key="16">
    <source>
        <dbReference type="Proteomes" id="UP000298416"/>
    </source>
</evidence>
<evidence type="ECO:0000256" key="5">
    <source>
        <dbReference type="ARBA" id="ARBA00013229"/>
    </source>
</evidence>
<keyword evidence="6" id="KW-0134">Cell wall</keyword>
<evidence type="ECO:0000256" key="8">
    <source>
        <dbReference type="ARBA" id="ARBA00022801"/>
    </source>
</evidence>
<dbReference type="SMART" id="SM00856">
    <property type="entry name" value="PMEI"/>
    <property type="match status" value="1"/>
</dbReference>
<comment type="similarity">
    <text evidence="4">In the C-terminal section; belongs to the pectinesterase family.</text>
</comment>
<keyword evidence="16" id="KW-1185">Reference proteome</keyword>
<evidence type="ECO:0000256" key="6">
    <source>
        <dbReference type="ARBA" id="ARBA00022512"/>
    </source>
</evidence>
<evidence type="ECO:0000256" key="12">
    <source>
        <dbReference type="PROSITE-ProRule" id="PRU10040"/>
    </source>
</evidence>
<dbReference type="Pfam" id="PF01095">
    <property type="entry name" value="Pectinesterase"/>
    <property type="match status" value="1"/>
</dbReference>
<evidence type="ECO:0000256" key="4">
    <source>
        <dbReference type="ARBA" id="ARBA00007786"/>
    </source>
</evidence>
<evidence type="ECO:0000313" key="15">
    <source>
        <dbReference type="EMBL" id="KAG6433613.1"/>
    </source>
</evidence>
<dbReference type="InterPro" id="IPR011050">
    <property type="entry name" value="Pectin_lyase_fold/virulence"/>
</dbReference>
<dbReference type="SUPFAM" id="SSF51126">
    <property type="entry name" value="Pectin lyase-like"/>
    <property type="match status" value="1"/>
</dbReference>
<comment type="catalytic activity">
    <reaction evidence="11 13">
        <text>[(1-&gt;4)-alpha-D-galacturonosyl methyl ester](n) + n H2O = [(1-&gt;4)-alpha-D-galacturonosyl](n) + n methanol + n H(+)</text>
        <dbReference type="Rhea" id="RHEA:22380"/>
        <dbReference type="Rhea" id="RHEA-COMP:14570"/>
        <dbReference type="Rhea" id="RHEA-COMP:14573"/>
        <dbReference type="ChEBI" id="CHEBI:15377"/>
        <dbReference type="ChEBI" id="CHEBI:15378"/>
        <dbReference type="ChEBI" id="CHEBI:17790"/>
        <dbReference type="ChEBI" id="CHEBI:140522"/>
        <dbReference type="ChEBI" id="CHEBI:140523"/>
        <dbReference type="EC" id="3.1.1.11"/>
    </reaction>
</comment>
<dbReference type="EC" id="3.1.1.11" evidence="5 13"/>
<dbReference type="CDD" id="cd15798">
    <property type="entry name" value="PMEI-like_3"/>
    <property type="match status" value="1"/>
</dbReference>
<dbReference type="Gene3D" id="1.20.140.40">
    <property type="entry name" value="Invertase/pectin methylesterase inhibitor family protein"/>
    <property type="match status" value="1"/>
</dbReference>
<accession>A0A8X8YIW1</accession>
<dbReference type="FunFam" id="2.160.20.10:FF:000001">
    <property type="entry name" value="Pectinesterase"/>
    <property type="match status" value="1"/>
</dbReference>
<dbReference type="GO" id="GO:0042545">
    <property type="term" value="P:cell wall modification"/>
    <property type="evidence" value="ECO:0007669"/>
    <property type="project" value="UniProtKB-UniRule"/>
</dbReference>
<name>A0A8X8YIW1_SALSN</name>
<evidence type="ECO:0000259" key="14">
    <source>
        <dbReference type="SMART" id="SM00856"/>
    </source>
</evidence>
<evidence type="ECO:0000256" key="2">
    <source>
        <dbReference type="ARBA" id="ARBA00005184"/>
    </source>
</evidence>